<evidence type="ECO:0000259" key="1">
    <source>
        <dbReference type="PROSITE" id="PS50097"/>
    </source>
</evidence>
<protein>
    <recommendedName>
        <fullName evidence="1">BTB domain-containing protein</fullName>
    </recommendedName>
</protein>
<reference evidence="2" key="1">
    <citation type="submission" date="2020-11" db="EMBL/GenBank/DDBJ databases">
        <authorList>
            <person name="Tran Van P."/>
        </authorList>
    </citation>
    <scope>NUCLEOTIDE SEQUENCE</scope>
</reference>
<dbReference type="EMBL" id="CAJPVJ010000339">
    <property type="protein sequence ID" value="CAG2162119.1"/>
    <property type="molecule type" value="Genomic_DNA"/>
</dbReference>
<proteinExistence type="predicted"/>
<dbReference type="Gene3D" id="3.30.710.10">
    <property type="entry name" value="Potassium Channel Kv1.1, Chain A"/>
    <property type="match status" value="1"/>
</dbReference>
<gene>
    <name evidence="2" type="ORF">ONB1V03_LOCUS1719</name>
</gene>
<evidence type="ECO:0000313" key="2">
    <source>
        <dbReference type="EMBL" id="CAD7639005.1"/>
    </source>
</evidence>
<feature type="domain" description="BTB" evidence="1">
    <location>
        <begin position="119"/>
        <end position="193"/>
    </location>
</feature>
<dbReference type="PANTHER" id="PTHR24413">
    <property type="entry name" value="SPECKLE-TYPE POZ PROTEIN"/>
    <property type="match status" value="1"/>
</dbReference>
<dbReference type="InterPro" id="IPR000210">
    <property type="entry name" value="BTB/POZ_dom"/>
</dbReference>
<dbReference type="EMBL" id="OC915164">
    <property type="protein sequence ID" value="CAD7639005.1"/>
    <property type="molecule type" value="Genomic_DNA"/>
</dbReference>
<dbReference type="PROSITE" id="PS50097">
    <property type="entry name" value="BTB"/>
    <property type="match status" value="1"/>
</dbReference>
<dbReference type="OrthoDB" id="6478546at2759"/>
<accession>A0A7R9LET4</accession>
<dbReference type="Proteomes" id="UP000728032">
    <property type="component" value="Unassembled WGS sequence"/>
</dbReference>
<dbReference type="AlphaFoldDB" id="A0A7R9LET4"/>
<evidence type="ECO:0000313" key="3">
    <source>
        <dbReference type="Proteomes" id="UP000728032"/>
    </source>
</evidence>
<organism evidence="2">
    <name type="scientific">Oppiella nova</name>
    <dbReference type="NCBI Taxonomy" id="334625"/>
    <lineage>
        <taxon>Eukaryota</taxon>
        <taxon>Metazoa</taxon>
        <taxon>Ecdysozoa</taxon>
        <taxon>Arthropoda</taxon>
        <taxon>Chelicerata</taxon>
        <taxon>Arachnida</taxon>
        <taxon>Acari</taxon>
        <taxon>Acariformes</taxon>
        <taxon>Sarcoptiformes</taxon>
        <taxon>Oribatida</taxon>
        <taxon>Brachypylina</taxon>
        <taxon>Oppioidea</taxon>
        <taxon>Oppiidae</taxon>
        <taxon>Oppiella</taxon>
    </lineage>
</organism>
<sequence>MTTGHKLRVKRDIQCICMRWPLVRNKSFTFFQSIAIRLMRRYTSSGCSKSEPSVSSFSAIQFKLNELSVSRLKRELRTSSDTKYSLNDSIIAFSRANPMSTEKTAKYPEMHYFLNELESDVVFIVEEQRLPARKFMMELRSEVFRAMFSEKYREMPRNFRESTAKEVVIEDTTYKAFKIMLKFLYTELLAFNDDNDIGLIGDVLTLADRYQLDRLFENCEQHLMSMLTMDNMKVVSKMVSPKMVFGYRLIKLKAYMEEFFDKNYTEILAKDQKVLNKINTSTDNLLFEVMAKNFRKVDNCMRRIGYNLDNIDINEYDNADVDYFDVK</sequence>
<dbReference type="Pfam" id="PF00651">
    <property type="entry name" value="BTB"/>
    <property type="match status" value="1"/>
</dbReference>
<dbReference type="SMART" id="SM00225">
    <property type="entry name" value="BTB"/>
    <property type="match status" value="1"/>
</dbReference>
<name>A0A7R9LET4_9ACAR</name>
<dbReference type="SUPFAM" id="SSF54695">
    <property type="entry name" value="POZ domain"/>
    <property type="match status" value="1"/>
</dbReference>
<keyword evidence="3" id="KW-1185">Reference proteome</keyword>
<dbReference type="InterPro" id="IPR011333">
    <property type="entry name" value="SKP1/BTB/POZ_sf"/>
</dbReference>